<name>A0ABX7NFB8_9BACT</name>
<dbReference type="PANTHER" id="PTHR47199">
    <property type="entry name" value="PHOTOSYSTEM II STABILITY/ASSEMBLY FACTOR HCF136, CHLOROPLASTIC"/>
    <property type="match status" value="1"/>
</dbReference>
<proteinExistence type="predicted"/>
<dbReference type="Proteomes" id="UP000663090">
    <property type="component" value="Chromosome"/>
</dbReference>
<gene>
    <name evidence="2" type="ORF">JY572_16460</name>
</gene>
<dbReference type="SUPFAM" id="SSF50939">
    <property type="entry name" value="Sialidases"/>
    <property type="match status" value="1"/>
</dbReference>
<evidence type="ECO:0000313" key="3">
    <source>
        <dbReference type="Proteomes" id="UP000663090"/>
    </source>
</evidence>
<dbReference type="InterPro" id="IPR036278">
    <property type="entry name" value="Sialidase_sf"/>
</dbReference>
<dbReference type="SUPFAM" id="SSF110296">
    <property type="entry name" value="Oligoxyloglucan reducing end-specific cellobiohydrolase"/>
    <property type="match status" value="1"/>
</dbReference>
<dbReference type="PANTHER" id="PTHR47199:SF2">
    <property type="entry name" value="PHOTOSYSTEM II STABILITY_ASSEMBLY FACTOR HCF136, CHLOROPLASTIC"/>
    <property type="match status" value="1"/>
</dbReference>
<evidence type="ECO:0000256" key="1">
    <source>
        <dbReference type="SAM" id="SignalP"/>
    </source>
</evidence>
<feature type="chain" id="PRO_5047191765" description="Photosynthesis system II assembly factor Ycf48/Hcf136-like domain-containing protein" evidence="1">
    <location>
        <begin position="24"/>
        <end position="590"/>
    </location>
</feature>
<keyword evidence="1" id="KW-0732">Signal</keyword>
<keyword evidence="3" id="KW-1185">Reference proteome</keyword>
<dbReference type="EMBL" id="CP071091">
    <property type="protein sequence ID" value="QSQ17531.1"/>
    <property type="molecule type" value="Genomic_DNA"/>
</dbReference>
<reference evidence="2 3" key="1">
    <citation type="submission" date="2021-02" db="EMBL/GenBank/DDBJ databases">
        <title>De Novo genome assembly of isolated myxobacteria.</title>
        <authorList>
            <person name="Stevens D.C."/>
        </authorList>
    </citation>
    <scope>NUCLEOTIDE SEQUENCE [LARGE SCALE GENOMIC DNA]</scope>
    <source>
        <strain evidence="2 3">SCHIC003</strain>
    </source>
</reference>
<dbReference type="RefSeq" id="WP_206719150.1">
    <property type="nucleotide sequence ID" value="NZ_CP071091.1"/>
</dbReference>
<evidence type="ECO:0008006" key="4">
    <source>
        <dbReference type="Google" id="ProtNLM"/>
    </source>
</evidence>
<protein>
    <recommendedName>
        <fullName evidence="4">Photosynthesis system II assembly factor Ycf48/Hcf136-like domain-containing protein</fullName>
    </recommendedName>
</protein>
<dbReference type="Gene3D" id="2.130.10.10">
    <property type="entry name" value="YVTN repeat-like/Quinoprotein amine dehydrogenase"/>
    <property type="match status" value="2"/>
</dbReference>
<accession>A0ABX7NFB8</accession>
<evidence type="ECO:0000313" key="2">
    <source>
        <dbReference type="EMBL" id="QSQ17531.1"/>
    </source>
</evidence>
<feature type="signal peptide" evidence="1">
    <location>
        <begin position="1"/>
        <end position="23"/>
    </location>
</feature>
<sequence length="590" mass="64586">MKRGASVVLLAVVWMALPSSALASPHPSVDLGVRELKVEKVVAISRRTDADWWVLAEVKVAPQMWLRQAVYRSADAGRSWREDTEASEALSRVMVVPSYLFREQYSPSVDFFVWYTPKIGLMAGYLGAAVLRTSDGGRSWRSVAFPRVDPTWVYDLERAGSRTWLCGSSGNIYRSDDSGATWMELKGTPFTSEDRCMSLSFLDSERGWAAGMRGSLWATKDGGMTWRRLETPWPPAPARGPAPMLRDVTLLTPEVAWLHGSAGRFQTTDGGKTWNLRPPALESAQHGGAVHARTPSFGEPMTDMGADTVVKVRGRLLHTFRAGRLVRTSPLTTPRSGVLTKLDGMNTDKPSTWTGWKASQVMLSHDQGRSWFSVGRVPEAPLHSLHITEDDVLVAWTQSRRSFASSDFGLTWGQSTAENPASATGVPLTEPEYQLQCLRNAPEAAVKVRFGLAGCGADEENHLALDVSEARATLSGKSVVRKKPRVVQPRALSPDEGRRFLRALVTAATRQEAPLGCKSNTRYRAVIEWSCSPGSPERHTLEYEAEACRPRTPVNLVGAAMATGDSESQGYARALGVHDLAARALEGTLP</sequence>
<organism evidence="2 3">
    <name type="scientific">Myxococcus landrumensis</name>
    <dbReference type="NCBI Taxonomy" id="2813577"/>
    <lineage>
        <taxon>Bacteria</taxon>
        <taxon>Pseudomonadati</taxon>
        <taxon>Myxococcota</taxon>
        <taxon>Myxococcia</taxon>
        <taxon>Myxococcales</taxon>
        <taxon>Cystobacterineae</taxon>
        <taxon>Myxococcaceae</taxon>
        <taxon>Myxococcus</taxon>
    </lineage>
</organism>
<dbReference type="InterPro" id="IPR015943">
    <property type="entry name" value="WD40/YVTN_repeat-like_dom_sf"/>
</dbReference>
<dbReference type="CDD" id="cd15482">
    <property type="entry name" value="Sialidase_non-viral"/>
    <property type="match status" value="1"/>
</dbReference>